<dbReference type="OrthoDB" id="2472181at2"/>
<dbReference type="Pfam" id="PF00501">
    <property type="entry name" value="AMP-binding"/>
    <property type="match status" value="1"/>
</dbReference>
<dbReference type="InterPro" id="IPR042099">
    <property type="entry name" value="ANL_N_sf"/>
</dbReference>
<reference evidence="3 4" key="1">
    <citation type="submission" date="2018-07" db="EMBL/GenBank/DDBJ databases">
        <title>Streptomyces species from bats.</title>
        <authorList>
            <person name="Dunlap C."/>
        </authorList>
    </citation>
    <scope>NUCLEOTIDE SEQUENCE [LARGE SCALE GENOMIC DNA]</scope>
    <source>
        <strain evidence="3 4">AC230</strain>
    </source>
</reference>
<evidence type="ECO:0000259" key="2">
    <source>
        <dbReference type="Pfam" id="PF13193"/>
    </source>
</evidence>
<dbReference type="GO" id="GO:0005737">
    <property type="term" value="C:cytoplasm"/>
    <property type="evidence" value="ECO:0007669"/>
    <property type="project" value="TreeGrafter"/>
</dbReference>
<dbReference type="RefSeq" id="WP_114623819.1">
    <property type="nucleotide sequence ID" value="NZ_QQNA01000083.1"/>
</dbReference>
<protein>
    <submittedName>
        <fullName evidence="3">D-alanine--poly(Phosphoribitol) ligase</fullName>
    </submittedName>
</protein>
<keyword evidence="3" id="KW-0436">Ligase</keyword>
<dbReference type="Gene3D" id="3.30.300.30">
    <property type="match status" value="1"/>
</dbReference>
<evidence type="ECO:0000313" key="4">
    <source>
        <dbReference type="Proteomes" id="UP000253741"/>
    </source>
</evidence>
<dbReference type="InterPro" id="IPR000873">
    <property type="entry name" value="AMP-dep_synth/lig_dom"/>
</dbReference>
<feature type="domain" description="AMP-dependent synthetase/ligase" evidence="1">
    <location>
        <begin position="16"/>
        <end position="379"/>
    </location>
</feature>
<comment type="caution">
    <text evidence="3">The sequence shown here is derived from an EMBL/GenBank/DDBJ whole genome shotgun (WGS) entry which is preliminary data.</text>
</comment>
<evidence type="ECO:0000313" key="3">
    <source>
        <dbReference type="EMBL" id="RDG37885.1"/>
    </source>
</evidence>
<dbReference type="PANTHER" id="PTHR45527">
    <property type="entry name" value="NONRIBOSOMAL PEPTIDE SYNTHETASE"/>
    <property type="match status" value="1"/>
</dbReference>
<dbReference type="GO" id="GO:0031177">
    <property type="term" value="F:phosphopantetheine binding"/>
    <property type="evidence" value="ECO:0007669"/>
    <property type="project" value="TreeGrafter"/>
</dbReference>
<feature type="domain" description="AMP-binding enzyme C-terminal" evidence="2">
    <location>
        <begin position="445"/>
        <end position="517"/>
    </location>
</feature>
<dbReference type="InterPro" id="IPR025110">
    <property type="entry name" value="AMP-bd_C"/>
</dbReference>
<dbReference type="GO" id="GO:0043041">
    <property type="term" value="P:amino acid activation for nonribosomal peptide biosynthetic process"/>
    <property type="evidence" value="ECO:0007669"/>
    <property type="project" value="TreeGrafter"/>
</dbReference>
<accession>A0A370BEM0</accession>
<evidence type="ECO:0000259" key="1">
    <source>
        <dbReference type="Pfam" id="PF00501"/>
    </source>
</evidence>
<gene>
    <name evidence="3" type="ORF">DVH02_12255</name>
</gene>
<sequence length="532" mass="57328">MTGRGPGAPRGLYDWFAASVREHGELVALEVGGERLTYRELDGLAGLLAGEILAECGGRAPRRVGLTTASGTLTYAACLAVLRLGAAVVPLNSSFPAVRLAAMARSAGLDLNLVAPAPAREAPRGPREREGPDVPVLCLSADLLARLRDGEAAGETPPPADAPLGDTAYALFTSGSTGTPKGVPVTHRSLDAFLRYVIDRYALGPGCRMAQNSGLAFDASVFEMFGAWGSGATLVVPSRRELPKPARFVSREGITHWFSVPSVITMADLTGGLGPGSMPSLRWSLFGGEQLTVQQARAWRTAAPRSALENVYGPTELTILATQYRLPDRVEDWPHTANGTLPIGPVYPHLDHQVVDEEGRPSDTGELRLRGVQRFAGYLDEDDNRGRFLDAAGRPVESAGRFVPDEKHWYRTGDLVQVLDGGVLVHLGRIDQQVKIMGQRVEIGESEAVLREQDGIGQVAVVALRGEDGQTRLEAAYTGTARPTAQLRQALSERLPRYMVPHRFTHRTELPMNHNGKLDRRVLAEQLAAAQD</sequence>
<dbReference type="InterPro" id="IPR045851">
    <property type="entry name" value="AMP-bd_C_sf"/>
</dbReference>
<dbReference type="GO" id="GO:0044550">
    <property type="term" value="P:secondary metabolite biosynthetic process"/>
    <property type="evidence" value="ECO:0007669"/>
    <property type="project" value="TreeGrafter"/>
</dbReference>
<dbReference type="GO" id="GO:0016874">
    <property type="term" value="F:ligase activity"/>
    <property type="evidence" value="ECO:0007669"/>
    <property type="project" value="UniProtKB-KW"/>
</dbReference>
<dbReference type="Gene3D" id="3.40.50.12780">
    <property type="entry name" value="N-terminal domain of ligase-like"/>
    <property type="match status" value="1"/>
</dbReference>
<name>A0A370BEM0_9ACTN</name>
<dbReference type="Pfam" id="PF13193">
    <property type="entry name" value="AMP-binding_C"/>
    <property type="match status" value="1"/>
</dbReference>
<dbReference type="SUPFAM" id="SSF56801">
    <property type="entry name" value="Acetyl-CoA synthetase-like"/>
    <property type="match status" value="1"/>
</dbReference>
<dbReference type="EMBL" id="QQNA01000083">
    <property type="protein sequence ID" value="RDG37885.1"/>
    <property type="molecule type" value="Genomic_DNA"/>
</dbReference>
<dbReference type="AlphaFoldDB" id="A0A370BEM0"/>
<organism evidence="3 4">
    <name type="scientific">Streptomyces corynorhini</name>
    <dbReference type="NCBI Taxonomy" id="2282652"/>
    <lineage>
        <taxon>Bacteria</taxon>
        <taxon>Bacillati</taxon>
        <taxon>Actinomycetota</taxon>
        <taxon>Actinomycetes</taxon>
        <taxon>Kitasatosporales</taxon>
        <taxon>Streptomycetaceae</taxon>
        <taxon>Streptomyces</taxon>
    </lineage>
</organism>
<dbReference type="Proteomes" id="UP000253741">
    <property type="component" value="Unassembled WGS sequence"/>
</dbReference>
<proteinExistence type="predicted"/>
<keyword evidence="4" id="KW-1185">Reference proteome</keyword>
<dbReference type="PANTHER" id="PTHR45527:SF1">
    <property type="entry name" value="FATTY ACID SYNTHASE"/>
    <property type="match status" value="1"/>
</dbReference>